<dbReference type="AlphaFoldDB" id="A0A212DIL0"/>
<comment type="catalytic activity">
    <reaction evidence="8 9">
        <text>O-phospho-L-threonyl-[protein] + H2O = L-threonyl-[protein] + phosphate</text>
        <dbReference type="Rhea" id="RHEA:47004"/>
        <dbReference type="Rhea" id="RHEA-COMP:11060"/>
        <dbReference type="Rhea" id="RHEA-COMP:11605"/>
        <dbReference type="ChEBI" id="CHEBI:15377"/>
        <dbReference type="ChEBI" id="CHEBI:30013"/>
        <dbReference type="ChEBI" id="CHEBI:43474"/>
        <dbReference type="ChEBI" id="CHEBI:61977"/>
        <dbReference type="EC" id="3.1.3.16"/>
    </reaction>
</comment>
<dbReference type="FunFam" id="3.40.50.2300:FF:000066">
    <property type="entry name" value="RNA polymerase II subunit A C-terminal domain phosphatase SSU72"/>
    <property type="match status" value="1"/>
</dbReference>
<dbReference type="GO" id="GO:0031124">
    <property type="term" value="P:mRNA 3'-end processing"/>
    <property type="evidence" value="ECO:0007669"/>
    <property type="project" value="UniProtKB-ARBA"/>
</dbReference>
<evidence type="ECO:0000256" key="5">
    <source>
        <dbReference type="ARBA" id="ARBA00022912"/>
    </source>
</evidence>
<evidence type="ECO:0000256" key="7">
    <source>
        <dbReference type="ARBA" id="ARBA00047761"/>
    </source>
</evidence>
<keyword evidence="3 9" id="KW-0507">mRNA processing</keyword>
<evidence type="ECO:0000256" key="3">
    <source>
        <dbReference type="ARBA" id="ARBA00022664"/>
    </source>
</evidence>
<dbReference type="EC" id="3.1.3.16" evidence="9"/>
<dbReference type="EMBL" id="MKHE01000001">
    <property type="protein sequence ID" value="OWK18050.1"/>
    <property type="molecule type" value="Genomic_DNA"/>
</dbReference>
<evidence type="ECO:0000256" key="2">
    <source>
        <dbReference type="ARBA" id="ARBA00008978"/>
    </source>
</evidence>
<evidence type="ECO:0000256" key="4">
    <source>
        <dbReference type="ARBA" id="ARBA00022801"/>
    </source>
</evidence>
<dbReference type="FunFam" id="3.40.50.2300:FF:000039">
    <property type="entry name" value="RNA polymerase II subunit A C-terminal domain phosphatase"/>
    <property type="match status" value="1"/>
</dbReference>
<evidence type="ECO:0000313" key="10">
    <source>
        <dbReference type="EMBL" id="OWK18050.1"/>
    </source>
</evidence>
<comment type="similarity">
    <text evidence="2 9">Belongs to the SSU72 phosphatase family.</text>
</comment>
<comment type="subcellular location">
    <subcellularLocation>
        <location evidence="1 9">Nucleus</location>
    </subcellularLocation>
</comment>
<name>A0A212DIL0_CEREH</name>
<comment type="function">
    <text evidence="9">Protein phosphatase that catalyzes the dephosphorylation of the C-terminal domain of RNA polymerase II. Plays a role in RNA processing and termination.</text>
</comment>
<accession>A0A212DIL0</accession>
<proteinExistence type="inferred from homology"/>
<dbReference type="PANTHER" id="PTHR20383">
    <property type="entry name" value="RNA POLYMERASE II SUBUNIT A C-TERMINAL DOMAIN PHOSPHATASE"/>
    <property type="match status" value="1"/>
</dbReference>
<dbReference type="OrthoDB" id="57957at2759"/>
<keyword evidence="4 9" id="KW-0378">Hydrolase</keyword>
<comment type="caution">
    <text evidence="10">The sequence shown here is derived from an EMBL/GenBank/DDBJ whole genome shotgun (WGS) entry which is preliminary data.</text>
</comment>
<dbReference type="GO" id="GO:0008420">
    <property type="term" value="F:RNA polymerase II CTD heptapeptide repeat phosphatase activity"/>
    <property type="evidence" value="ECO:0007669"/>
    <property type="project" value="UniProtKB-ARBA"/>
</dbReference>
<keyword evidence="6 9" id="KW-0539">Nucleus</keyword>
<dbReference type="GO" id="GO:0005634">
    <property type="term" value="C:nucleus"/>
    <property type="evidence" value="ECO:0007669"/>
    <property type="project" value="UniProtKB-SubCell"/>
</dbReference>
<dbReference type="Pfam" id="PF04722">
    <property type="entry name" value="Ssu72"/>
    <property type="match status" value="1"/>
</dbReference>
<reference evidence="10 11" key="1">
    <citation type="journal article" date="2018" name="Mol. Genet. Genomics">
        <title>The red deer Cervus elaphus genome CerEla1.0: sequencing, annotating, genes, and chromosomes.</title>
        <authorList>
            <person name="Bana N.A."/>
            <person name="Nyiri A."/>
            <person name="Nagy J."/>
            <person name="Frank K."/>
            <person name="Nagy T."/>
            <person name="Steger V."/>
            <person name="Schiller M."/>
            <person name="Lakatos P."/>
            <person name="Sugar L."/>
            <person name="Horn P."/>
            <person name="Barta E."/>
            <person name="Orosz L."/>
        </authorList>
    </citation>
    <scope>NUCLEOTIDE SEQUENCE [LARGE SCALE GENOMIC DNA]</scope>
    <source>
        <strain evidence="10">Hungarian</strain>
    </source>
</reference>
<gene>
    <name evidence="10" type="ORF">Celaphus_00009175</name>
</gene>
<evidence type="ECO:0000256" key="8">
    <source>
        <dbReference type="ARBA" id="ARBA00048336"/>
    </source>
</evidence>
<dbReference type="Proteomes" id="UP000242450">
    <property type="component" value="Chromosome 1"/>
</dbReference>
<dbReference type="InterPro" id="IPR006811">
    <property type="entry name" value="RNA_pol_II_suA"/>
</dbReference>
<keyword evidence="5 9" id="KW-0904">Protein phosphatase</keyword>
<sequence>MARVAVVCMSNMNRSMEAHRILRRKGFRVRSFGAGSRVRLPGTARNLPVVYDFSTTYEEMRKDLARKDRERYTSNGILHILGRNERIKPRPERFQECRDRFDVIFTCEESVYDRVIEELWAQEQETCQPVHVINVDMDDTAEDATLGAFIICELCERLQQAEDMEGSLAELLLAAERKTGRSFLHTPDNPEAIVGVERKLPLPPHIVSTNPQVPGFLSRHIYLPVNFPGVKALGTQYHGALNANHS</sequence>
<dbReference type="Gene3D" id="3.40.50.2300">
    <property type="match status" value="2"/>
</dbReference>
<organism evidence="10 11">
    <name type="scientific">Cervus elaphus hippelaphus</name>
    <name type="common">European red deer</name>
    <dbReference type="NCBI Taxonomy" id="46360"/>
    <lineage>
        <taxon>Eukaryota</taxon>
        <taxon>Metazoa</taxon>
        <taxon>Chordata</taxon>
        <taxon>Craniata</taxon>
        <taxon>Vertebrata</taxon>
        <taxon>Euteleostomi</taxon>
        <taxon>Mammalia</taxon>
        <taxon>Eutheria</taxon>
        <taxon>Laurasiatheria</taxon>
        <taxon>Artiodactyla</taxon>
        <taxon>Ruminantia</taxon>
        <taxon>Pecora</taxon>
        <taxon>Cervidae</taxon>
        <taxon>Cervinae</taxon>
        <taxon>Cervus</taxon>
    </lineage>
</organism>
<evidence type="ECO:0000256" key="6">
    <source>
        <dbReference type="ARBA" id="ARBA00023242"/>
    </source>
</evidence>
<evidence type="ECO:0000256" key="9">
    <source>
        <dbReference type="RuleBase" id="RU369031"/>
    </source>
</evidence>
<protein>
    <recommendedName>
        <fullName evidence="9">RNA polymerase II subunit A C-terminal domain phosphatase SSU72</fullName>
        <shortName evidence="9">CTD phosphatase SSU72</shortName>
        <ecNumber evidence="9">3.1.3.16</ecNumber>
    </recommendedName>
</protein>
<evidence type="ECO:0000313" key="11">
    <source>
        <dbReference type="Proteomes" id="UP000242450"/>
    </source>
</evidence>
<keyword evidence="11" id="KW-1185">Reference proteome</keyword>
<comment type="catalytic activity">
    <reaction evidence="7 9">
        <text>O-phospho-L-seryl-[protein] + H2O = L-seryl-[protein] + phosphate</text>
        <dbReference type="Rhea" id="RHEA:20629"/>
        <dbReference type="Rhea" id="RHEA-COMP:9863"/>
        <dbReference type="Rhea" id="RHEA-COMP:11604"/>
        <dbReference type="ChEBI" id="CHEBI:15377"/>
        <dbReference type="ChEBI" id="CHEBI:29999"/>
        <dbReference type="ChEBI" id="CHEBI:43474"/>
        <dbReference type="ChEBI" id="CHEBI:83421"/>
        <dbReference type="EC" id="3.1.3.16"/>
    </reaction>
</comment>
<evidence type="ECO:0000256" key="1">
    <source>
        <dbReference type="ARBA" id="ARBA00004123"/>
    </source>
</evidence>